<keyword evidence="2 7" id="KW-0808">Transferase</keyword>
<evidence type="ECO:0000256" key="1">
    <source>
        <dbReference type="ARBA" id="ARBA00022603"/>
    </source>
</evidence>
<accession>A0A7K0DUI8</accession>
<dbReference type="EC" id="2.1.1.335" evidence="7"/>
<keyword evidence="3" id="KW-0949">S-adenosyl-L-methionine</keyword>
<evidence type="ECO:0000259" key="5">
    <source>
        <dbReference type="Pfam" id="PF00891"/>
    </source>
</evidence>
<dbReference type="InterPro" id="IPR029063">
    <property type="entry name" value="SAM-dependent_MTases_sf"/>
</dbReference>
<feature type="domain" description="O-methyltransferase dimerisation" evidence="6">
    <location>
        <begin position="13"/>
        <end position="76"/>
    </location>
</feature>
<gene>
    <name evidence="7" type="primary">oxyT_2</name>
    <name evidence="7" type="ORF">NRB56_50090</name>
</gene>
<organism evidence="7 8">
    <name type="scientific">Nocardia aurantia</name>
    <dbReference type="NCBI Taxonomy" id="2585199"/>
    <lineage>
        <taxon>Bacteria</taxon>
        <taxon>Bacillati</taxon>
        <taxon>Actinomycetota</taxon>
        <taxon>Actinomycetes</taxon>
        <taxon>Mycobacteriales</taxon>
        <taxon>Nocardiaceae</taxon>
        <taxon>Nocardia</taxon>
    </lineage>
</organism>
<evidence type="ECO:0000313" key="8">
    <source>
        <dbReference type="Proteomes" id="UP000431401"/>
    </source>
</evidence>
<dbReference type="Proteomes" id="UP000431401">
    <property type="component" value="Unassembled WGS sequence"/>
</dbReference>
<dbReference type="InterPro" id="IPR036390">
    <property type="entry name" value="WH_DNA-bd_sf"/>
</dbReference>
<reference evidence="7 8" key="1">
    <citation type="submission" date="2019-10" db="EMBL/GenBank/DDBJ databases">
        <title>Nocardia macrotermitis sp. nov. and Nocardia aurantia sp. nov., isolated from the gut of fungus growing-termite Macrotermes natalensis.</title>
        <authorList>
            <person name="Benndorf R."/>
            <person name="Schwitalla J."/>
            <person name="Martin K."/>
            <person name="De Beer W."/>
            <person name="Kaster A.-K."/>
            <person name="Vollmers J."/>
            <person name="Poulsen M."/>
            <person name="Beemelmanns C."/>
        </authorList>
    </citation>
    <scope>NUCLEOTIDE SEQUENCE [LARGE SCALE GENOMIC DNA]</scope>
    <source>
        <strain evidence="7 8">RB56</strain>
    </source>
</reference>
<dbReference type="InterPro" id="IPR036388">
    <property type="entry name" value="WH-like_DNA-bd_sf"/>
</dbReference>
<feature type="domain" description="O-methyltransferase C-terminal" evidence="5">
    <location>
        <begin position="103"/>
        <end position="309"/>
    </location>
</feature>
<evidence type="ECO:0000313" key="7">
    <source>
        <dbReference type="EMBL" id="MQY29419.1"/>
    </source>
</evidence>
<keyword evidence="1 7" id="KW-0489">Methyltransferase</keyword>
<dbReference type="Gene3D" id="1.10.10.10">
    <property type="entry name" value="Winged helix-like DNA-binding domain superfamily/Winged helix DNA-binding domain"/>
    <property type="match status" value="1"/>
</dbReference>
<dbReference type="PANTHER" id="PTHR43712:SF2">
    <property type="entry name" value="O-METHYLTRANSFERASE CICE"/>
    <property type="match status" value="1"/>
</dbReference>
<keyword evidence="8" id="KW-1185">Reference proteome</keyword>
<dbReference type="Pfam" id="PF08100">
    <property type="entry name" value="Dimerisation"/>
    <property type="match status" value="1"/>
</dbReference>
<name>A0A7K0DUI8_9NOCA</name>
<dbReference type="SUPFAM" id="SSF53335">
    <property type="entry name" value="S-adenosyl-L-methionine-dependent methyltransferases"/>
    <property type="match status" value="1"/>
</dbReference>
<comment type="caution">
    <text evidence="7">The sequence shown here is derived from an EMBL/GenBank/DDBJ whole genome shotgun (WGS) entry which is preliminary data.</text>
</comment>
<sequence length="354" mass="38687">MDRILQVGMAYQGSRTLLSAVELDVFTALSDGPLPLDALRDWVGLHPRGARDFLDSLVALGMLHRNGGIYSNTTETGRYLNRKSEDYIGGYLEMTATRSYGHWGHLTEALRTGRPQNEIRTGGDFFETLYRDSRALRGFLQAMTGLSRPSATALAAGFPWEERDTVADIGTAQGEFLRIVLNEHPRLRGIGFDLPIVEPIFAEHLARLAERTAFVAGDFLGDPLPAADVLVFGHILHGWDLDTKRMLLRKAYEALPEGGSVIVYGSLVDDGRRTNTHALLSSLTMLIETPAGGEHTPSECRNWMAEAGFGAVYTQRLTGTESMVCGTKLTRARAAHDAGRAAFTDPGRPGADRG</sequence>
<evidence type="ECO:0000256" key="3">
    <source>
        <dbReference type="ARBA" id="ARBA00022691"/>
    </source>
</evidence>
<dbReference type="PANTHER" id="PTHR43712">
    <property type="entry name" value="PUTATIVE (AFU_ORTHOLOGUE AFUA_4G14580)-RELATED"/>
    <property type="match status" value="1"/>
</dbReference>
<evidence type="ECO:0000256" key="4">
    <source>
        <dbReference type="PIRSR" id="PIRSR005739-1"/>
    </source>
</evidence>
<dbReference type="PIRSF" id="PIRSF005739">
    <property type="entry name" value="O-mtase"/>
    <property type="match status" value="1"/>
</dbReference>
<dbReference type="RefSeq" id="WP_153346289.1">
    <property type="nucleotide sequence ID" value="NZ_WEGI01000011.1"/>
</dbReference>
<dbReference type="AlphaFoldDB" id="A0A7K0DUI8"/>
<dbReference type="InterPro" id="IPR001077">
    <property type="entry name" value="COMT_C"/>
</dbReference>
<dbReference type="Gene3D" id="3.40.50.150">
    <property type="entry name" value="Vaccinia Virus protein VP39"/>
    <property type="match status" value="1"/>
</dbReference>
<dbReference type="InterPro" id="IPR016461">
    <property type="entry name" value="COMT-like"/>
</dbReference>
<dbReference type="OrthoDB" id="582216at2"/>
<evidence type="ECO:0000259" key="6">
    <source>
        <dbReference type="Pfam" id="PF08100"/>
    </source>
</evidence>
<dbReference type="GO" id="GO:0046983">
    <property type="term" value="F:protein dimerization activity"/>
    <property type="evidence" value="ECO:0007669"/>
    <property type="project" value="InterPro"/>
</dbReference>
<dbReference type="SUPFAM" id="SSF46785">
    <property type="entry name" value="Winged helix' DNA-binding domain"/>
    <property type="match status" value="1"/>
</dbReference>
<dbReference type="InterPro" id="IPR012967">
    <property type="entry name" value="COMT_dimerisation"/>
</dbReference>
<protein>
    <submittedName>
        <fullName evidence="7">N,N-dimethyltransferase OxyT</fullName>
        <ecNumber evidence="7">2.1.1.335</ecNumber>
    </submittedName>
</protein>
<dbReference type="PROSITE" id="PS51683">
    <property type="entry name" value="SAM_OMT_II"/>
    <property type="match status" value="1"/>
</dbReference>
<proteinExistence type="predicted"/>
<evidence type="ECO:0000256" key="2">
    <source>
        <dbReference type="ARBA" id="ARBA00022679"/>
    </source>
</evidence>
<dbReference type="Pfam" id="PF00891">
    <property type="entry name" value="Methyltransf_2"/>
    <property type="match status" value="1"/>
</dbReference>
<feature type="active site" description="Proton acceptor" evidence="4">
    <location>
        <position position="237"/>
    </location>
</feature>
<dbReference type="EMBL" id="WEGI01000011">
    <property type="protein sequence ID" value="MQY29419.1"/>
    <property type="molecule type" value="Genomic_DNA"/>
</dbReference>
<dbReference type="GO" id="GO:0008171">
    <property type="term" value="F:O-methyltransferase activity"/>
    <property type="evidence" value="ECO:0007669"/>
    <property type="project" value="InterPro"/>
</dbReference>
<dbReference type="GO" id="GO:0032259">
    <property type="term" value="P:methylation"/>
    <property type="evidence" value="ECO:0007669"/>
    <property type="project" value="UniProtKB-KW"/>
</dbReference>